<name>A0ABQ9IEA4_9NEOP</name>
<evidence type="ECO:0000256" key="1">
    <source>
        <dbReference type="SAM" id="MobiDB-lite"/>
    </source>
</evidence>
<accession>A0ABQ9IEA4</accession>
<protein>
    <submittedName>
        <fullName evidence="2">Uncharacterized protein</fullName>
    </submittedName>
</protein>
<feature type="region of interest" description="Disordered" evidence="1">
    <location>
        <begin position="149"/>
        <end position="197"/>
    </location>
</feature>
<organism evidence="2 3">
    <name type="scientific">Dryococelus australis</name>
    <dbReference type="NCBI Taxonomy" id="614101"/>
    <lineage>
        <taxon>Eukaryota</taxon>
        <taxon>Metazoa</taxon>
        <taxon>Ecdysozoa</taxon>
        <taxon>Arthropoda</taxon>
        <taxon>Hexapoda</taxon>
        <taxon>Insecta</taxon>
        <taxon>Pterygota</taxon>
        <taxon>Neoptera</taxon>
        <taxon>Polyneoptera</taxon>
        <taxon>Phasmatodea</taxon>
        <taxon>Verophasmatodea</taxon>
        <taxon>Anareolatae</taxon>
        <taxon>Phasmatidae</taxon>
        <taxon>Eurycanthinae</taxon>
        <taxon>Dryococelus</taxon>
    </lineage>
</organism>
<comment type="caution">
    <text evidence="2">The sequence shown here is derived from an EMBL/GenBank/DDBJ whole genome shotgun (WGS) entry which is preliminary data.</text>
</comment>
<dbReference type="Proteomes" id="UP001159363">
    <property type="component" value="Chromosome 2"/>
</dbReference>
<feature type="compositionally biased region" description="Low complexity" evidence="1">
    <location>
        <begin position="477"/>
        <end position="490"/>
    </location>
</feature>
<proteinExistence type="predicted"/>
<keyword evidence="3" id="KW-1185">Reference proteome</keyword>
<feature type="region of interest" description="Disordered" evidence="1">
    <location>
        <begin position="471"/>
        <end position="490"/>
    </location>
</feature>
<dbReference type="EMBL" id="JARBHB010000002">
    <property type="protein sequence ID" value="KAJ8894233.1"/>
    <property type="molecule type" value="Genomic_DNA"/>
</dbReference>
<sequence>MWHLVRVPVSPLAFAPSCSMPRQVGSPLKGSPMPSALNLSCNTVWHDADRSTVVGRRALSCWNIAPGILAGNGSRRGRRLWPGTTANGAATVAQLMETHIMGDGIADSPLKGVVSSLYRGPGFHGVLPRLELELYSPLAVTETVLYGRGWKGVDPRENPPTSGIVRYDPHMRKSGSESPLRNEPGEPSSLTTTPHRPPCHFVSRVLAQPARRVVCLLLAATSRATGDFESYGEAGCVGKGHTTCKRGVAHETVDAAIVTRARAVDGMLTSDSAVLQHSCSSALSAAKTRVIRTTPLTSPPPPLLSTTIVVYSPLVLLLCYNQFTSTIEVTLLARDSRGTCQAYDRPMADAGQTQKLMEVEEEMYEVIERRRLEWYGHVRRMDDTRIPKLIQEWEVEGGRRRGRPMTTWFQNRPLEARGSVSGKKRTERRDIIKTFLFSVPLPGAYFPQDSATSSHADLLVARRENVLRQHLGAQRGNSTSNPSSQSNNNF</sequence>
<reference evidence="2 3" key="1">
    <citation type="submission" date="2023-02" db="EMBL/GenBank/DDBJ databases">
        <title>LHISI_Scaffold_Assembly.</title>
        <authorList>
            <person name="Stuart O.P."/>
            <person name="Cleave R."/>
            <person name="Magrath M.J.L."/>
            <person name="Mikheyev A.S."/>
        </authorList>
    </citation>
    <scope>NUCLEOTIDE SEQUENCE [LARGE SCALE GENOMIC DNA]</scope>
    <source>
        <strain evidence="2">Daus_M_001</strain>
        <tissue evidence="2">Leg muscle</tissue>
    </source>
</reference>
<evidence type="ECO:0000313" key="3">
    <source>
        <dbReference type="Proteomes" id="UP001159363"/>
    </source>
</evidence>
<gene>
    <name evidence="2" type="ORF">PR048_006845</name>
</gene>
<evidence type="ECO:0000313" key="2">
    <source>
        <dbReference type="EMBL" id="KAJ8894233.1"/>
    </source>
</evidence>